<keyword evidence="3" id="KW-0326">Glycosidase</keyword>
<dbReference type="GO" id="GO:0006685">
    <property type="term" value="P:sphingomyelin catabolic process"/>
    <property type="evidence" value="ECO:0007669"/>
    <property type="project" value="UniProtKB-UniRule"/>
</dbReference>
<comment type="function">
    <text evidence="3">Converts sphingomyelin to ceramide.</text>
</comment>
<reference evidence="7" key="1">
    <citation type="journal article" date="2020" name="Stud. Mycol.">
        <title>101 Dothideomycetes genomes: a test case for predicting lifestyles and emergence of pathogens.</title>
        <authorList>
            <person name="Haridas S."/>
            <person name="Albert R."/>
            <person name="Binder M."/>
            <person name="Bloem J."/>
            <person name="Labutti K."/>
            <person name="Salamov A."/>
            <person name="Andreopoulos B."/>
            <person name="Baker S."/>
            <person name="Barry K."/>
            <person name="Bills G."/>
            <person name="Bluhm B."/>
            <person name="Cannon C."/>
            <person name="Castanera R."/>
            <person name="Culley D."/>
            <person name="Daum C."/>
            <person name="Ezra D."/>
            <person name="Gonzalez J."/>
            <person name="Henrissat B."/>
            <person name="Kuo A."/>
            <person name="Liang C."/>
            <person name="Lipzen A."/>
            <person name="Lutzoni F."/>
            <person name="Magnuson J."/>
            <person name="Mondo S."/>
            <person name="Nolan M."/>
            <person name="Ohm R."/>
            <person name="Pangilinan J."/>
            <person name="Park H.-J."/>
            <person name="Ramirez L."/>
            <person name="Alfaro M."/>
            <person name="Sun H."/>
            <person name="Tritt A."/>
            <person name="Yoshinaga Y."/>
            <person name="Zwiers L.-H."/>
            <person name="Turgeon B."/>
            <person name="Goodwin S."/>
            <person name="Spatafora J."/>
            <person name="Crous P."/>
            <person name="Grigoriev I."/>
        </authorList>
    </citation>
    <scope>NUCLEOTIDE SEQUENCE</scope>
    <source>
        <strain evidence="7">CBS 133067</strain>
    </source>
</reference>
<dbReference type="InterPro" id="IPR041805">
    <property type="entry name" value="ASMase/PPN1_MPP"/>
</dbReference>
<proteinExistence type="inferred from homology"/>
<keyword evidence="4" id="KW-0479">Metal-binding</keyword>
<dbReference type="CDD" id="cd00842">
    <property type="entry name" value="MPP_ASMase"/>
    <property type="match status" value="1"/>
</dbReference>
<sequence length="556" mass="62098">MYEIFHLAALTQTPTTITNLLIRTCNHFDLTVNAATCESEYSGTGGTGPYLAQVFQKMSLATQDMQAFCHYEMGLCDIPPVIEIDESEWFSPKPADKMTAPPPCGETMQIIHFSDWHLDPRYDIGSEANCSQSMCCRFDTTNTALNTTVENPSLPASRWGDFICDTSADLGLSAFASMHKFLDISKTEFTIFTGDIISHDPDDQQSRAYVEYEEKISFETFKAQLPGVPLYATLGNHDSIPSGFNAPNNINNGTAPNPMSWNYEFVSSMWENDQWISGDAAKYAATHYGAYATTTKQGLKIISYNSDFYYTPNPYVYYNFTNPDVSGTMRFIIDELEASEKAGQRVWIIAHVPSGGGSATTNPSALFASIVRRFSPATIAGVFYGHTHQDSKSIYYDLKPQNTSSGLVNTTDINYDSPLNVAWVCPSIAPRTNYNSGWVVYQIDKETFEIVNSQTYWANISDSHSHKWDKGPVWELEYDTRKTYDPEGEWPKDAPLNATFFDKVTQKMESDPSLVDRYSFLETKQSSQVPVCSNDDCRKSVICNIRSGSAAEASLC</sequence>
<dbReference type="GO" id="GO:0004767">
    <property type="term" value="F:sphingomyelin phosphodiesterase activity"/>
    <property type="evidence" value="ECO:0007669"/>
    <property type="project" value="UniProtKB-UniRule"/>
</dbReference>
<dbReference type="EMBL" id="ML978127">
    <property type="protein sequence ID" value="KAF2098293.1"/>
    <property type="molecule type" value="Genomic_DNA"/>
</dbReference>
<evidence type="ECO:0000256" key="4">
    <source>
        <dbReference type="PIRSR" id="PIRSR000948-1"/>
    </source>
</evidence>
<dbReference type="SUPFAM" id="SSF56300">
    <property type="entry name" value="Metallo-dependent phosphatases"/>
    <property type="match status" value="1"/>
</dbReference>
<dbReference type="AlphaFoldDB" id="A0A9P4M5N6"/>
<feature type="domain" description="Calcineurin-like phosphoesterase" evidence="6">
    <location>
        <begin position="108"/>
        <end position="389"/>
    </location>
</feature>
<dbReference type="GO" id="GO:0016798">
    <property type="term" value="F:hydrolase activity, acting on glycosyl bonds"/>
    <property type="evidence" value="ECO:0007669"/>
    <property type="project" value="UniProtKB-KW"/>
</dbReference>
<keyword evidence="4" id="KW-0862">Zinc</keyword>
<feature type="binding site" evidence="4">
    <location>
        <position position="195"/>
    </location>
    <ligand>
        <name>Zn(2+)</name>
        <dbReference type="ChEBI" id="CHEBI:29105"/>
        <label>2</label>
    </ligand>
</feature>
<evidence type="ECO:0000256" key="2">
    <source>
        <dbReference type="ARBA" id="ARBA00023180"/>
    </source>
</evidence>
<evidence type="ECO:0000256" key="5">
    <source>
        <dbReference type="PIRSR" id="PIRSR000948-2"/>
    </source>
</evidence>
<feature type="disulfide bond" evidence="5">
    <location>
        <begin position="136"/>
        <end position="164"/>
    </location>
</feature>
<evidence type="ECO:0000313" key="7">
    <source>
        <dbReference type="EMBL" id="KAF2098293.1"/>
    </source>
</evidence>
<dbReference type="Gene3D" id="3.60.21.10">
    <property type="match status" value="1"/>
</dbReference>
<dbReference type="InterPro" id="IPR004843">
    <property type="entry name" value="Calcineurin-like_PHP"/>
</dbReference>
<feature type="disulfide bond" evidence="5">
    <location>
        <begin position="130"/>
        <end position="135"/>
    </location>
</feature>
<keyword evidence="1 3" id="KW-0378">Hydrolase</keyword>
<feature type="binding site" evidence="4">
    <location>
        <position position="236"/>
    </location>
    <ligand>
        <name>Zn(2+)</name>
        <dbReference type="ChEBI" id="CHEBI:29105"/>
        <label>2</label>
    </ligand>
</feature>
<keyword evidence="2" id="KW-0325">Glycoprotein</keyword>
<name>A0A9P4M5N6_9PEZI</name>
<dbReference type="InterPro" id="IPR011160">
    <property type="entry name" value="Sphingomy_PDE"/>
</dbReference>
<dbReference type="Proteomes" id="UP000799772">
    <property type="component" value="Unassembled WGS sequence"/>
</dbReference>
<feature type="binding site" evidence="4">
    <location>
        <position position="115"/>
    </location>
    <ligand>
        <name>Zn(2+)</name>
        <dbReference type="ChEBI" id="CHEBI:29105"/>
        <label>1</label>
    </ligand>
</feature>
<evidence type="ECO:0000256" key="3">
    <source>
        <dbReference type="PIRNR" id="PIRNR000948"/>
    </source>
</evidence>
<keyword evidence="5" id="KW-1015">Disulfide bond</keyword>
<protein>
    <recommendedName>
        <fullName evidence="3">Sphingomyelin phosphodiesterase</fullName>
    </recommendedName>
</protein>
<dbReference type="Pfam" id="PF00149">
    <property type="entry name" value="Metallophos"/>
    <property type="match status" value="1"/>
</dbReference>
<dbReference type="PIRSF" id="PIRSF000948">
    <property type="entry name" value="Sphingomy_PDE"/>
    <property type="match status" value="1"/>
</dbReference>
<feature type="binding site" evidence="4">
    <location>
        <position position="351"/>
    </location>
    <ligand>
        <name>Zn(2+)</name>
        <dbReference type="ChEBI" id="CHEBI:29105"/>
        <label>2</label>
    </ligand>
</feature>
<dbReference type="PANTHER" id="PTHR10340:SF27">
    <property type="entry name" value="ACL091CP"/>
    <property type="match status" value="1"/>
</dbReference>
<evidence type="ECO:0000313" key="8">
    <source>
        <dbReference type="Proteomes" id="UP000799772"/>
    </source>
</evidence>
<keyword evidence="8" id="KW-1185">Reference proteome</keyword>
<comment type="similarity">
    <text evidence="3">Belongs to the acid sphingomyelinase family.</text>
</comment>
<feature type="binding site" evidence="4">
    <location>
        <position position="386"/>
    </location>
    <ligand>
        <name>Zn(2+)</name>
        <dbReference type="ChEBI" id="CHEBI:29105"/>
        <label>2</label>
    </ligand>
</feature>
<evidence type="ECO:0000256" key="1">
    <source>
        <dbReference type="ARBA" id="ARBA00022801"/>
    </source>
</evidence>
<dbReference type="GO" id="GO:0016020">
    <property type="term" value="C:membrane"/>
    <property type="evidence" value="ECO:0007669"/>
    <property type="project" value="GOC"/>
</dbReference>
<accession>A0A9P4M5N6</accession>
<comment type="cofactor">
    <cofactor evidence="4">
        <name>Zn(2+)</name>
        <dbReference type="ChEBI" id="CHEBI:29105"/>
    </cofactor>
    <text evidence="4">Binds 2 Zn(2+) ions per subunit.</text>
</comment>
<feature type="binding site" evidence="4">
    <location>
        <position position="195"/>
    </location>
    <ligand>
        <name>Zn(2+)</name>
        <dbReference type="ChEBI" id="CHEBI:29105"/>
        <label>1</label>
    </ligand>
</feature>
<dbReference type="InterPro" id="IPR029052">
    <property type="entry name" value="Metallo-depent_PP-like"/>
</dbReference>
<organism evidence="7 8">
    <name type="scientific">Rhizodiscina lignyota</name>
    <dbReference type="NCBI Taxonomy" id="1504668"/>
    <lineage>
        <taxon>Eukaryota</taxon>
        <taxon>Fungi</taxon>
        <taxon>Dikarya</taxon>
        <taxon>Ascomycota</taxon>
        <taxon>Pezizomycotina</taxon>
        <taxon>Dothideomycetes</taxon>
        <taxon>Pleosporomycetidae</taxon>
        <taxon>Aulographales</taxon>
        <taxon>Rhizodiscinaceae</taxon>
        <taxon>Rhizodiscina</taxon>
    </lineage>
</organism>
<comment type="caution">
    <text evidence="7">The sequence shown here is derived from an EMBL/GenBank/DDBJ whole genome shotgun (WGS) entry which is preliminary data.</text>
</comment>
<dbReference type="GO" id="GO:0046872">
    <property type="term" value="F:metal ion binding"/>
    <property type="evidence" value="ECO:0007669"/>
    <property type="project" value="UniProtKB-KW"/>
</dbReference>
<evidence type="ECO:0000259" key="6">
    <source>
        <dbReference type="Pfam" id="PF00149"/>
    </source>
</evidence>
<gene>
    <name evidence="7" type="ORF">NA57DRAFT_40605</name>
</gene>
<feature type="binding site" evidence="4">
    <location>
        <position position="388"/>
    </location>
    <ligand>
        <name>Zn(2+)</name>
        <dbReference type="ChEBI" id="CHEBI:29105"/>
        <label>1</label>
    </ligand>
</feature>
<dbReference type="PANTHER" id="PTHR10340">
    <property type="entry name" value="SPHINGOMYELIN PHOSPHODIESTERASE"/>
    <property type="match status" value="1"/>
</dbReference>
<feature type="binding site" evidence="4">
    <location>
        <position position="117"/>
    </location>
    <ligand>
        <name>Zn(2+)</name>
        <dbReference type="ChEBI" id="CHEBI:29105"/>
        <label>1</label>
    </ligand>
</feature>
<dbReference type="OrthoDB" id="282973at2759"/>